<dbReference type="PROSITE" id="PS51382">
    <property type="entry name" value="SPX"/>
    <property type="match status" value="1"/>
</dbReference>
<dbReference type="InParanoid" id="A3GFS9"/>
<evidence type="ECO:0000256" key="7">
    <source>
        <dbReference type="SAM" id="Phobius"/>
    </source>
</evidence>
<feature type="transmembrane region" description="Helical" evidence="7">
    <location>
        <begin position="891"/>
        <end position="908"/>
    </location>
</feature>
<evidence type="ECO:0000256" key="4">
    <source>
        <dbReference type="ARBA" id="ARBA00022989"/>
    </source>
</evidence>
<gene>
    <name evidence="9" type="primary">PHO87</name>
    <name evidence="9" type="ORF">PICST_86239</name>
</gene>
<dbReference type="KEGG" id="pic:PICST_86239"/>
<keyword evidence="3 7" id="KW-0812">Transmembrane</keyword>
<proteinExistence type="predicted"/>
<evidence type="ECO:0000256" key="1">
    <source>
        <dbReference type="ARBA" id="ARBA00004141"/>
    </source>
</evidence>
<dbReference type="GO" id="GO:0005315">
    <property type="term" value="F:phosphate transmembrane transporter activity"/>
    <property type="evidence" value="ECO:0007669"/>
    <property type="project" value="TreeGrafter"/>
</dbReference>
<evidence type="ECO:0000259" key="8">
    <source>
        <dbReference type="PROSITE" id="PS51382"/>
    </source>
</evidence>
<feature type="transmembrane region" description="Helical" evidence="7">
    <location>
        <begin position="582"/>
        <end position="605"/>
    </location>
</feature>
<keyword evidence="2" id="KW-0813">Transport</keyword>
<keyword evidence="10" id="KW-1185">Reference proteome</keyword>
<feature type="transmembrane region" description="Helical" evidence="7">
    <location>
        <begin position="712"/>
        <end position="735"/>
    </location>
</feature>
<dbReference type="HOGENOM" id="CLU_005170_8_0_1"/>
<feature type="transmembrane region" description="Helical" evidence="7">
    <location>
        <begin position="848"/>
        <end position="879"/>
    </location>
</feature>
<reference evidence="9 10" key="1">
    <citation type="journal article" date="2007" name="Nat. Biotechnol.">
        <title>Genome sequence of the lignocellulose-bioconverting and xylose-fermenting yeast Pichia stipitis.</title>
        <authorList>
            <person name="Jeffries T.W."/>
            <person name="Grigoriev I.V."/>
            <person name="Grimwood J."/>
            <person name="Laplaza J.M."/>
            <person name="Aerts A."/>
            <person name="Salamov A."/>
            <person name="Schmutz J."/>
            <person name="Lindquist E."/>
            <person name="Dehal P."/>
            <person name="Shapiro H."/>
            <person name="Jin Y.S."/>
            <person name="Passoth V."/>
            <person name="Richardson P.M."/>
        </authorList>
    </citation>
    <scope>NUCLEOTIDE SEQUENCE [LARGE SCALE GENOMIC DNA]</scope>
    <source>
        <strain evidence="10">ATCC 58785 / CBS 6054 / NBRC 10063 / NRRL Y-11545</strain>
    </source>
</reference>
<dbReference type="FunCoup" id="A3GFS9">
    <property type="interactions" value="129"/>
</dbReference>
<evidence type="ECO:0000256" key="5">
    <source>
        <dbReference type="ARBA" id="ARBA00023136"/>
    </source>
</evidence>
<dbReference type="PANTHER" id="PTHR10283:SF110">
    <property type="entry name" value="INORGANIC PHOSPHATE TRANSPORTER PHO87-RELATED"/>
    <property type="match status" value="1"/>
</dbReference>
<feature type="compositionally biased region" description="Acidic residues" evidence="6">
    <location>
        <begin position="287"/>
        <end position="303"/>
    </location>
</feature>
<keyword evidence="4 7" id="KW-1133">Transmembrane helix</keyword>
<protein>
    <submittedName>
        <fullName evidence="9">Phosphate permease</fullName>
    </submittedName>
</protein>
<evidence type="ECO:0000256" key="6">
    <source>
        <dbReference type="SAM" id="MobiDB-lite"/>
    </source>
</evidence>
<feature type="transmembrane region" description="Helical" evidence="7">
    <location>
        <begin position="940"/>
        <end position="961"/>
    </location>
</feature>
<feature type="region of interest" description="Disordered" evidence="6">
    <location>
        <begin position="287"/>
        <end position="306"/>
    </location>
</feature>
<feature type="transmembrane region" description="Helical" evidence="7">
    <location>
        <begin position="812"/>
        <end position="836"/>
    </location>
</feature>
<dbReference type="InterPro" id="IPR004331">
    <property type="entry name" value="SPX_dom"/>
</dbReference>
<accession>A3GFS9</accession>
<sequence length="963" mass="107228">MKFSHSLKFNAVPEWQDNYVNYPALKKVIYKLQQDQLQVANAPKDGSVPVDNVNRTTVSDLVETYKFKKNEKQPTSSSRFKKKFINRFKKSSPAIPENASVSGSTTTDLEKAVGSMSSATEMIEDNSKKSSTEAFTVEVDNSTIVSFTSQVHAQSPAASENDYSSPATTAFDPLKVFSKQLLIQLSKINEFYQTKEQQVFTGYDNLIKDLEANNVNIDEVFKFTQAYHYENPEIVNADDHHQYHIKSTLTRVTTNASVFDHINHLGNDYDADHHGDLEKQSHIHIDEDEDDDDDDDDDDEDNHSEDSVLLSHTDFNVKQQKKITLKKKSITLFINLSELKSFIELNRVGFTKICKKFDKTCNYSIKDDFIQNYLPNNSRVFYPETIEDLDYKLNQIVKIYAYLSNRLTPRATKEDLESVKNDLRSHLRDHIVWERNTVWKDLLSLEKKSYNLDLNVDSNQAKMGDEGLQNSLLNMKLTTINLPFSLFGYSHVKVPSFFFTTQMIKLSIIIIVFIVLLTVKTFNDPVQARCLALLVAAAMLWASEALPLFTTALLIPLLVVTMKVCKVDGSDEPMDGVTASQYILSTMWNSTIMILIGGFTLAAALSKYNIAKVLSSYILAFAGTKPRNVLISIMSVALFLSMWISNVAAPVLCFSLIQPVLRSVPTDSPVAQVMVLGIALAANVAGMSSPISSPQNVVALQYMDPNPGWGKWFAVSIPVSILSLIGIWLMLIFTFKINNIKLKAYKPIREKFTTKQYFVSIVTILTILLWCVMTKISGTFGEAGQISFIPIVLFFGTGLLKTDDINNYPWSIVLLAMGGIALGKAVSSSGLLGTIAMALQKKIMHFDVFVILIIFGILMLVIATFVSHTVAALIILPLVKEVGDALPHPHPLILVMGTAMIASSAMGLPTSGFPNVTAISMRDEVGKNYLTVNTFITRGVPASIIAYIIVITVGYGIMSAIKF</sequence>
<dbReference type="STRING" id="322104.A3GFS9"/>
<dbReference type="CDD" id="cd14478">
    <property type="entry name" value="SPX_PHO87_PHO90_like"/>
    <property type="match status" value="1"/>
</dbReference>
<feature type="transmembrane region" description="Helical" evidence="7">
    <location>
        <begin position="756"/>
        <end position="777"/>
    </location>
</feature>
<dbReference type="AlphaFoldDB" id="A3GFS9"/>
<dbReference type="EMBL" id="AAVQ01000001">
    <property type="protein sequence ID" value="EAZ63809.2"/>
    <property type="molecule type" value="Genomic_DNA"/>
</dbReference>
<dbReference type="GeneID" id="4851128"/>
<organism evidence="9 10">
    <name type="scientific">Scheffersomyces stipitis (strain ATCC 58785 / CBS 6054 / NBRC 10063 / NRRL Y-11545)</name>
    <name type="common">Yeast</name>
    <name type="synonym">Pichia stipitis</name>
    <dbReference type="NCBI Taxonomy" id="322104"/>
    <lineage>
        <taxon>Eukaryota</taxon>
        <taxon>Fungi</taxon>
        <taxon>Dikarya</taxon>
        <taxon>Ascomycota</taxon>
        <taxon>Saccharomycotina</taxon>
        <taxon>Pichiomycetes</taxon>
        <taxon>Debaryomycetaceae</taxon>
        <taxon>Scheffersomyces</taxon>
    </lineage>
</organism>
<feature type="transmembrane region" description="Helical" evidence="7">
    <location>
        <begin position="531"/>
        <end position="562"/>
    </location>
</feature>
<evidence type="ECO:0000256" key="2">
    <source>
        <dbReference type="ARBA" id="ARBA00022448"/>
    </source>
</evidence>
<feature type="domain" description="SPX" evidence="8">
    <location>
        <begin position="1"/>
        <end position="371"/>
    </location>
</feature>
<dbReference type="Proteomes" id="UP000002258">
    <property type="component" value="Chromosome 1"/>
</dbReference>
<dbReference type="CDD" id="cd01115">
    <property type="entry name" value="SLC13_permease"/>
    <property type="match status" value="1"/>
</dbReference>
<name>A3GFS9_PICST</name>
<comment type="caution">
    <text evidence="9">The sequence shown here is derived from an EMBL/GenBank/DDBJ whole genome shotgun (WGS) entry which is preliminary data.</text>
</comment>
<dbReference type="PANTHER" id="PTHR10283">
    <property type="entry name" value="SOLUTE CARRIER FAMILY 13 MEMBER"/>
    <property type="match status" value="1"/>
</dbReference>
<feature type="transmembrane region" description="Helical" evidence="7">
    <location>
        <begin position="497"/>
        <end position="519"/>
    </location>
</feature>
<dbReference type="Pfam" id="PF03600">
    <property type="entry name" value="CitMHS"/>
    <property type="match status" value="1"/>
</dbReference>
<dbReference type="InterPro" id="IPR004680">
    <property type="entry name" value="Cit_transptr-like_dom"/>
</dbReference>
<dbReference type="GO" id="GO:0006817">
    <property type="term" value="P:phosphate ion transport"/>
    <property type="evidence" value="ECO:0007669"/>
    <property type="project" value="TreeGrafter"/>
</dbReference>
<evidence type="ECO:0000313" key="10">
    <source>
        <dbReference type="Proteomes" id="UP000002258"/>
    </source>
</evidence>
<dbReference type="GO" id="GO:0005886">
    <property type="term" value="C:plasma membrane"/>
    <property type="evidence" value="ECO:0007669"/>
    <property type="project" value="TreeGrafter"/>
</dbReference>
<dbReference type="eggNOG" id="KOG1281">
    <property type="taxonomic scope" value="Eukaryota"/>
</dbReference>
<comment type="subcellular location">
    <subcellularLocation>
        <location evidence="1">Membrane</location>
        <topology evidence="1">Multi-pass membrane protein</topology>
    </subcellularLocation>
</comment>
<evidence type="ECO:0000313" key="9">
    <source>
        <dbReference type="EMBL" id="EAZ63809.2"/>
    </source>
</evidence>
<keyword evidence="5 7" id="KW-0472">Membrane</keyword>
<evidence type="ECO:0000256" key="3">
    <source>
        <dbReference type="ARBA" id="ARBA00022692"/>
    </source>
</evidence>
<dbReference type="OMA" id="DINNFPW"/>
<dbReference type="GO" id="GO:0006797">
    <property type="term" value="P:polyphosphate metabolic process"/>
    <property type="evidence" value="ECO:0007669"/>
    <property type="project" value="TreeGrafter"/>
</dbReference>
<dbReference type="RefSeq" id="XP_001387832.2">
    <property type="nucleotide sequence ID" value="XM_001387795.1"/>
</dbReference>
<dbReference type="OrthoDB" id="10260443at2759"/>
<dbReference type="Pfam" id="PF03105">
    <property type="entry name" value="SPX"/>
    <property type="match status" value="1"/>
</dbReference>